<dbReference type="Proteomes" id="UP000482578">
    <property type="component" value="Unassembled WGS sequence"/>
</dbReference>
<keyword evidence="2" id="KW-1185">Reference proteome</keyword>
<name>A0A6B2KQJ2_9NEIS</name>
<organism evidence="1 2">
    <name type="scientific">Crenobacter caeni</name>
    <dbReference type="NCBI Taxonomy" id="2705474"/>
    <lineage>
        <taxon>Bacteria</taxon>
        <taxon>Pseudomonadati</taxon>
        <taxon>Pseudomonadota</taxon>
        <taxon>Betaproteobacteria</taxon>
        <taxon>Neisseriales</taxon>
        <taxon>Neisseriaceae</taxon>
        <taxon>Crenobacter</taxon>
    </lineage>
</organism>
<dbReference type="AlphaFoldDB" id="A0A6B2KQJ2"/>
<gene>
    <name evidence="1" type="ORF">GZH52_05125</name>
</gene>
<dbReference type="RefSeq" id="WP_163315406.1">
    <property type="nucleotide sequence ID" value="NZ_JAAGAA010000003.1"/>
</dbReference>
<comment type="caution">
    <text evidence="1">The sequence shown here is derived from an EMBL/GenBank/DDBJ whole genome shotgun (WGS) entry which is preliminary data.</text>
</comment>
<evidence type="ECO:0000313" key="1">
    <source>
        <dbReference type="EMBL" id="NDV12177.1"/>
    </source>
</evidence>
<dbReference type="Pfam" id="PF16290">
    <property type="entry name" value="DUF4936"/>
    <property type="match status" value="1"/>
</dbReference>
<sequence>MISELLEQDSKASLYVYYRPPVPSTALAHEVRALQAVLAKQHSVRVQLLARHDAKGETWMEVYEGLSDPRAFDAALAEALEEAKLAGRLGARHHEWFAPYPGSG</sequence>
<reference evidence="1 2" key="1">
    <citation type="submission" date="2020-02" db="EMBL/GenBank/DDBJ databases">
        <authorList>
            <person name="Yang Z."/>
        </authorList>
    </citation>
    <scope>NUCLEOTIDE SEQUENCE [LARGE SCALE GENOMIC DNA]</scope>
    <source>
        <strain evidence="1 2">HX-7-9</strain>
    </source>
</reference>
<protein>
    <submittedName>
        <fullName evidence="1">DUF4936 family protein</fullName>
    </submittedName>
</protein>
<proteinExistence type="predicted"/>
<dbReference type="InterPro" id="IPR032556">
    <property type="entry name" value="DUF4936"/>
</dbReference>
<accession>A0A6B2KQJ2</accession>
<evidence type="ECO:0000313" key="2">
    <source>
        <dbReference type="Proteomes" id="UP000482578"/>
    </source>
</evidence>
<dbReference type="EMBL" id="JAAGAA010000003">
    <property type="protein sequence ID" value="NDV12177.1"/>
    <property type="molecule type" value="Genomic_DNA"/>
</dbReference>